<accession>A0A4U0FB34</accession>
<evidence type="ECO:0000256" key="7">
    <source>
        <dbReference type="ARBA" id="ARBA00023204"/>
    </source>
</evidence>
<keyword evidence="7" id="KW-0234">DNA repair</keyword>
<evidence type="ECO:0000313" key="11">
    <source>
        <dbReference type="EMBL" id="TJY41985.1"/>
    </source>
</evidence>
<evidence type="ECO:0000256" key="5">
    <source>
        <dbReference type="ARBA" id="ARBA00022840"/>
    </source>
</evidence>
<dbReference type="GO" id="GO:0003677">
    <property type="term" value="F:DNA binding"/>
    <property type="evidence" value="ECO:0007669"/>
    <property type="project" value="UniProtKB-KW"/>
</dbReference>
<evidence type="ECO:0000256" key="4">
    <source>
        <dbReference type="ARBA" id="ARBA00022806"/>
    </source>
</evidence>
<keyword evidence="4 11" id="KW-0347">Helicase</keyword>
<evidence type="ECO:0000259" key="10">
    <source>
        <dbReference type="PROSITE" id="PS51194"/>
    </source>
</evidence>
<feature type="domain" description="Helicase ATP-binding" evidence="9">
    <location>
        <begin position="33"/>
        <end position="227"/>
    </location>
</feature>
<dbReference type="OrthoDB" id="9774462at2"/>
<dbReference type="InterPro" id="IPR013701">
    <property type="entry name" value="Lhr-like_DEAD/DEAH_assoc"/>
</dbReference>
<dbReference type="SUPFAM" id="SSF52540">
    <property type="entry name" value="P-loop containing nucleoside triphosphate hydrolases"/>
    <property type="match status" value="1"/>
</dbReference>
<dbReference type="InterPro" id="IPR014001">
    <property type="entry name" value="Helicase_ATP-bd"/>
</dbReference>
<dbReference type="GO" id="GO:0016887">
    <property type="term" value="F:ATP hydrolysis activity"/>
    <property type="evidence" value="ECO:0007669"/>
    <property type="project" value="TreeGrafter"/>
</dbReference>
<protein>
    <submittedName>
        <fullName evidence="11">DEAD/DEAH box helicase</fullName>
    </submittedName>
</protein>
<reference evidence="11 12" key="1">
    <citation type="submission" date="2019-04" db="EMBL/GenBank/DDBJ databases">
        <title>Cohnella sp. nov., isolated from soil.</title>
        <authorList>
            <person name="Kim W."/>
        </authorList>
    </citation>
    <scope>NUCLEOTIDE SEQUENCE [LARGE SCALE GENOMIC DNA]</scope>
    <source>
        <strain evidence="11 12">CAU 1483</strain>
    </source>
</reference>
<sequence length="1473" mass="165761">MPASPPFEGMFPVMSEWFVRTFGEPTDIQRRAWEAITSGSHSLIAAPTGSGKTLASLLPCLDRLLWEKSQGADDNGVKILYITPLKALNNDIHHHVFGFVEEIERVAAETGQPWPGIRSAVRTGDTKPAERTAMQRRPPDLLVTTPESLYLLLTSNNGRNMLQSVRQVIVDEIHSLAADKRGTHLSLSLERLQELCGHAVQRIGVSATQKPLERVARYLAGWEEEDGASGGPNGKIEVDGFVHPLGYRARPVRIVESDIVKRYSVQATIPDQNRPAQTREAVWLPLLDRIMQLIEGSRSVLIYVNSRRLCERLCLRLNDHVGYEMARAHHGSMSREWRLEVERMLKAGELRCIVATASLELGIDVGHVDFVIQIDPPPEAAAGIQRVGRAGHSVGDTSRGAIVARYKGALPDIAVLSRLIAERDIEEIRVPRDSLDVLSQQTVAMAAEQDWTVDRLYRLIIRSDSYRAFPRDRLESLLELQSGFYPFVRPLLDWDRETGAVTRRANSAMAAITGAGTIPQSSAYPVHHAESRAHIGELDEEFIQETKVGDVVQLGSQPWMIREIKHDRVYATEAGNRFSEIPFWRNEAASRSYELGAKIGGFLRELETRLESQDEATIEWLESGYGMDAHTGNELIGYIRSQKAVSLVPTDRRIVVEHYRDVANQKHVIIHNHFGKRLNRTWLLAIERQFENTLPYRVYGNAKDNGIELVFSEWDVSWLHVIWQVTSANVDALLAEALAGSPLLAVAFRRIAETSLLLSRSFTRIPLWQKRLRGAELLKNALPYAERFPYFQEAMREAMHDYLDIDRLRDVLEALADGRIEMDVRETEFPSPMAAQFIFDYVNMRIYEGDGLDESVQLQLLQFSKSFAGELFGSDSGLQPVDPDILAEEGERLSRPAAVLRNADELLRLLKERGDATEEEIVHWGGAESAEWLQELRRRRRVSGVRRIGGHAERWIAADEREIYEAFPESPESVIFIVGRYANNRLSFTEAELQERYPVLDGPAAEAAVDTLLKQGLIEQAPFAADPEERIWSGRNVAARLIRLSIGKARRNIEPVDASRWLGHLLRQQHVLPDQARRGSEGLLQVIERLQGLFLPLLHWESIIFPSRLTDYRKESLDLLCASGQVIWLGRKDADGKEGKVAFFLAEQRALYEPWLSTGENRECSHPELLEMLRTGGARFLTRLSQETGKLPSELLPSLLDLVWEGHVSNDQFAPLRMSTRIKGKDGFLKAGSGLGRWYWTGSLLGGDAPADSGGETPQGADPQDQPAVRWVHHLLETYGLVTKDIVAQTSPYPWDTLIPVLRKLEEWGAVTRGMFIRDLHVLQFTTREMAETIRKPVPGGAPSGITLLSSVDPANPYGMIVDWPAAEGASFSRKPGNYMVLQGDRWLYWVENNGKRIYAMSGSGGDSPDRREQERVLKTAFSLLLKHRGLSKISVEQWNGRKIRDSQAADVLLALGAERDRDSLVLWPSQLR</sequence>
<dbReference type="InterPro" id="IPR001650">
    <property type="entry name" value="Helicase_C-like"/>
</dbReference>
<dbReference type="InterPro" id="IPR055367">
    <property type="entry name" value="WH4_Lhr"/>
</dbReference>
<dbReference type="GO" id="GO:0005524">
    <property type="term" value="F:ATP binding"/>
    <property type="evidence" value="ECO:0007669"/>
    <property type="project" value="UniProtKB-KW"/>
</dbReference>
<keyword evidence="3" id="KW-0378">Hydrolase</keyword>
<dbReference type="InterPro" id="IPR045628">
    <property type="entry name" value="Lhr_WH_dom"/>
</dbReference>
<evidence type="ECO:0000313" key="12">
    <source>
        <dbReference type="Proteomes" id="UP000309673"/>
    </source>
</evidence>
<dbReference type="Pfam" id="PF19306">
    <property type="entry name" value="WHD_Lhr"/>
    <property type="match status" value="1"/>
</dbReference>
<evidence type="ECO:0000256" key="6">
    <source>
        <dbReference type="ARBA" id="ARBA00023125"/>
    </source>
</evidence>
<keyword evidence="8" id="KW-0413">Isomerase</keyword>
<keyword evidence="1" id="KW-0547">Nucleotide-binding</keyword>
<dbReference type="Pfam" id="PF23236">
    <property type="entry name" value="WHD_2nd_Lhr"/>
    <property type="match status" value="1"/>
</dbReference>
<dbReference type="InterPro" id="IPR027417">
    <property type="entry name" value="P-loop_NTPase"/>
</dbReference>
<keyword evidence="6" id="KW-0238">DNA-binding</keyword>
<dbReference type="InterPro" id="IPR052511">
    <property type="entry name" value="ATP-dep_Helicase"/>
</dbReference>
<organism evidence="11 12">
    <name type="scientific">Cohnella pontilimi</name>
    <dbReference type="NCBI Taxonomy" id="2564100"/>
    <lineage>
        <taxon>Bacteria</taxon>
        <taxon>Bacillati</taxon>
        <taxon>Bacillota</taxon>
        <taxon>Bacilli</taxon>
        <taxon>Bacillales</taxon>
        <taxon>Paenibacillaceae</taxon>
        <taxon>Cohnella</taxon>
    </lineage>
</organism>
<keyword evidence="12" id="KW-1185">Reference proteome</keyword>
<dbReference type="SMART" id="SM00490">
    <property type="entry name" value="HELICc"/>
    <property type="match status" value="1"/>
</dbReference>
<proteinExistence type="predicted"/>
<dbReference type="EMBL" id="SUPK01000005">
    <property type="protein sequence ID" value="TJY41985.1"/>
    <property type="molecule type" value="Genomic_DNA"/>
</dbReference>
<dbReference type="InterPro" id="IPR055369">
    <property type="entry name" value="WH2_Lhr"/>
</dbReference>
<dbReference type="PANTHER" id="PTHR47962">
    <property type="entry name" value="ATP-DEPENDENT HELICASE LHR-RELATED-RELATED"/>
    <property type="match status" value="1"/>
</dbReference>
<dbReference type="Pfam" id="PF23235">
    <property type="entry name" value="WHD_3rd_Lhr"/>
    <property type="match status" value="1"/>
</dbReference>
<dbReference type="Pfam" id="PF23234">
    <property type="entry name" value="WHD_4th_Lhr"/>
    <property type="match status" value="1"/>
</dbReference>
<feature type="domain" description="Helicase C-terminal" evidence="10">
    <location>
        <begin position="286"/>
        <end position="436"/>
    </location>
</feature>
<keyword evidence="2" id="KW-0227">DNA damage</keyword>
<evidence type="ECO:0000256" key="2">
    <source>
        <dbReference type="ARBA" id="ARBA00022763"/>
    </source>
</evidence>
<dbReference type="GO" id="GO:0004386">
    <property type="term" value="F:helicase activity"/>
    <property type="evidence" value="ECO:0007669"/>
    <property type="project" value="UniProtKB-KW"/>
</dbReference>
<keyword evidence="5" id="KW-0067">ATP-binding</keyword>
<dbReference type="SMART" id="SM00487">
    <property type="entry name" value="DEXDc"/>
    <property type="match status" value="1"/>
</dbReference>
<evidence type="ECO:0000256" key="3">
    <source>
        <dbReference type="ARBA" id="ARBA00022801"/>
    </source>
</evidence>
<name>A0A4U0FB34_9BACL</name>
<dbReference type="Pfam" id="PF08494">
    <property type="entry name" value="DEAD_assoc"/>
    <property type="match status" value="1"/>
</dbReference>
<gene>
    <name evidence="11" type="ORF">E5161_12395</name>
</gene>
<dbReference type="InterPro" id="IPR055368">
    <property type="entry name" value="WH3_Lhr"/>
</dbReference>
<dbReference type="PANTHER" id="PTHR47962:SF5">
    <property type="entry name" value="ATP-DEPENDENT HELICASE LHR-RELATED"/>
    <property type="match status" value="1"/>
</dbReference>
<dbReference type="GO" id="GO:0006281">
    <property type="term" value="P:DNA repair"/>
    <property type="evidence" value="ECO:0007669"/>
    <property type="project" value="UniProtKB-KW"/>
</dbReference>
<dbReference type="Proteomes" id="UP000309673">
    <property type="component" value="Unassembled WGS sequence"/>
</dbReference>
<evidence type="ECO:0000256" key="1">
    <source>
        <dbReference type="ARBA" id="ARBA00022741"/>
    </source>
</evidence>
<dbReference type="Pfam" id="PF00270">
    <property type="entry name" value="DEAD"/>
    <property type="match status" value="1"/>
</dbReference>
<dbReference type="Pfam" id="PF00271">
    <property type="entry name" value="Helicase_C"/>
    <property type="match status" value="1"/>
</dbReference>
<dbReference type="Gene3D" id="3.40.50.300">
    <property type="entry name" value="P-loop containing nucleotide triphosphate hydrolases"/>
    <property type="match status" value="2"/>
</dbReference>
<comment type="caution">
    <text evidence="11">The sequence shown here is derived from an EMBL/GenBank/DDBJ whole genome shotgun (WGS) entry which is preliminary data.</text>
</comment>
<evidence type="ECO:0000259" key="9">
    <source>
        <dbReference type="PROSITE" id="PS51192"/>
    </source>
</evidence>
<dbReference type="PROSITE" id="PS51194">
    <property type="entry name" value="HELICASE_CTER"/>
    <property type="match status" value="1"/>
</dbReference>
<evidence type="ECO:0000256" key="8">
    <source>
        <dbReference type="ARBA" id="ARBA00023235"/>
    </source>
</evidence>
<dbReference type="PROSITE" id="PS51192">
    <property type="entry name" value="HELICASE_ATP_BIND_1"/>
    <property type="match status" value="1"/>
</dbReference>
<dbReference type="InterPro" id="IPR011545">
    <property type="entry name" value="DEAD/DEAH_box_helicase_dom"/>
</dbReference>